<proteinExistence type="predicted"/>
<dbReference type="EMBL" id="JADYXP020000018">
    <property type="protein sequence ID" value="KAL0106259.1"/>
    <property type="molecule type" value="Genomic_DNA"/>
</dbReference>
<evidence type="ECO:0000313" key="1">
    <source>
        <dbReference type="EMBL" id="KAL0106259.1"/>
    </source>
</evidence>
<name>A0AAW2EUY5_9HYME</name>
<keyword evidence="2" id="KW-1185">Reference proteome</keyword>
<gene>
    <name evidence="1" type="ORF">PUN28_016163</name>
</gene>
<dbReference type="AlphaFoldDB" id="A0AAW2EUY5"/>
<organism evidence="1 2">
    <name type="scientific">Cardiocondyla obscurior</name>
    <dbReference type="NCBI Taxonomy" id="286306"/>
    <lineage>
        <taxon>Eukaryota</taxon>
        <taxon>Metazoa</taxon>
        <taxon>Ecdysozoa</taxon>
        <taxon>Arthropoda</taxon>
        <taxon>Hexapoda</taxon>
        <taxon>Insecta</taxon>
        <taxon>Pterygota</taxon>
        <taxon>Neoptera</taxon>
        <taxon>Endopterygota</taxon>
        <taxon>Hymenoptera</taxon>
        <taxon>Apocrita</taxon>
        <taxon>Aculeata</taxon>
        <taxon>Formicoidea</taxon>
        <taxon>Formicidae</taxon>
        <taxon>Myrmicinae</taxon>
        <taxon>Cardiocondyla</taxon>
    </lineage>
</organism>
<protein>
    <submittedName>
        <fullName evidence="1">Uncharacterized protein</fullName>
    </submittedName>
</protein>
<sequence length="73" mass="8677">MLLFKRPQLQALKKKKIIRPGSRQNRLAAVFFSRRRHRDLSRGGWRTITLHLRFHADASPVRPPPKLFACEFR</sequence>
<reference evidence="1 2" key="1">
    <citation type="submission" date="2023-03" db="EMBL/GenBank/DDBJ databases">
        <title>High recombination rates correlate with genetic variation in Cardiocondyla obscurior ants.</title>
        <authorList>
            <person name="Errbii M."/>
        </authorList>
    </citation>
    <scope>NUCLEOTIDE SEQUENCE [LARGE SCALE GENOMIC DNA]</scope>
    <source>
        <strain evidence="1">Alpha-2009</strain>
        <tissue evidence="1">Whole body</tissue>
    </source>
</reference>
<dbReference type="Proteomes" id="UP001430953">
    <property type="component" value="Unassembled WGS sequence"/>
</dbReference>
<evidence type="ECO:0000313" key="2">
    <source>
        <dbReference type="Proteomes" id="UP001430953"/>
    </source>
</evidence>
<comment type="caution">
    <text evidence="1">The sequence shown here is derived from an EMBL/GenBank/DDBJ whole genome shotgun (WGS) entry which is preliminary data.</text>
</comment>
<accession>A0AAW2EUY5</accession>